<dbReference type="PANTHER" id="PTHR35333">
    <property type="entry name" value="BETA-LACTAMASE"/>
    <property type="match status" value="1"/>
</dbReference>
<dbReference type="GO" id="GO:0009252">
    <property type="term" value="P:peptidoglycan biosynthetic process"/>
    <property type="evidence" value="ECO:0007669"/>
    <property type="project" value="UniProtKB-KW"/>
</dbReference>
<proteinExistence type="inferred from homology"/>
<dbReference type="AlphaFoldDB" id="A0A6J4T850"/>
<evidence type="ECO:0000256" key="7">
    <source>
        <dbReference type="PIRSR" id="PIRSR618044-1"/>
    </source>
</evidence>
<dbReference type="EC" id="3.4.16.4" evidence="11"/>
<dbReference type="InterPro" id="IPR000871">
    <property type="entry name" value="Beta-lactam_class-A"/>
</dbReference>
<evidence type="ECO:0000256" key="6">
    <source>
        <dbReference type="ARBA" id="ARBA00023316"/>
    </source>
</evidence>
<dbReference type="EMBL" id="CADCWA010000086">
    <property type="protein sequence ID" value="CAA9515787.1"/>
    <property type="molecule type" value="Genomic_DNA"/>
</dbReference>
<keyword evidence="11" id="KW-0121">Carboxypeptidase</keyword>
<dbReference type="PRINTS" id="PR00725">
    <property type="entry name" value="DADACBPTASE1"/>
</dbReference>
<dbReference type="PANTHER" id="PTHR35333:SF4">
    <property type="entry name" value="SLR0121 PROTEIN"/>
    <property type="match status" value="1"/>
</dbReference>
<keyword evidence="6" id="KW-0961">Cell wall biogenesis/degradation</keyword>
<keyword evidence="4" id="KW-0133">Cell shape</keyword>
<dbReference type="InterPro" id="IPR001967">
    <property type="entry name" value="Peptidase_S11_N"/>
</dbReference>
<dbReference type="GO" id="GO:0006508">
    <property type="term" value="P:proteolysis"/>
    <property type="evidence" value="ECO:0007669"/>
    <property type="project" value="InterPro"/>
</dbReference>
<evidence type="ECO:0000256" key="8">
    <source>
        <dbReference type="PIRSR" id="PIRSR618044-2"/>
    </source>
</evidence>
<comment type="similarity">
    <text evidence="1 9">Belongs to the peptidase S11 family.</text>
</comment>
<feature type="domain" description="Peptidase S11 D-alanyl-D-alanine carboxypeptidase A N-terminal" evidence="10">
    <location>
        <begin position="2"/>
        <end position="188"/>
    </location>
</feature>
<dbReference type="GO" id="GO:0008360">
    <property type="term" value="P:regulation of cell shape"/>
    <property type="evidence" value="ECO:0007669"/>
    <property type="project" value="UniProtKB-KW"/>
</dbReference>
<feature type="binding site" evidence="8">
    <location>
        <position position="176"/>
    </location>
    <ligand>
        <name>substrate</name>
    </ligand>
</feature>
<dbReference type="GO" id="GO:0030655">
    <property type="term" value="P:beta-lactam antibiotic catabolic process"/>
    <property type="evidence" value="ECO:0007669"/>
    <property type="project" value="InterPro"/>
</dbReference>
<organism evidence="11">
    <name type="scientific">uncultured Sphingomonas sp</name>
    <dbReference type="NCBI Taxonomy" id="158754"/>
    <lineage>
        <taxon>Bacteria</taxon>
        <taxon>Pseudomonadati</taxon>
        <taxon>Pseudomonadota</taxon>
        <taxon>Alphaproteobacteria</taxon>
        <taxon>Sphingomonadales</taxon>
        <taxon>Sphingomonadaceae</taxon>
        <taxon>Sphingomonas</taxon>
        <taxon>environmental samples</taxon>
    </lineage>
</organism>
<evidence type="ECO:0000256" key="4">
    <source>
        <dbReference type="ARBA" id="ARBA00022960"/>
    </source>
</evidence>
<keyword evidence="11" id="KW-0645">Protease</keyword>
<evidence type="ECO:0000259" key="10">
    <source>
        <dbReference type="Pfam" id="PF00768"/>
    </source>
</evidence>
<gene>
    <name evidence="11" type="ORF">AVDCRST_MAG31-1270</name>
</gene>
<dbReference type="GO" id="GO:0071555">
    <property type="term" value="P:cell wall organization"/>
    <property type="evidence" value="ECO:0007669"/>
    <property type="project" value="UniProtKB-KW"/>
</dbReference>
<evidence type="ECO:0000313" key="11">
    <source>
        <dbReference type="EMBL" id="CAA9515787.1"/>
    </source>
</evidence>
<evidence type="ECO:0000256" key="5">
    <source>
        <dbReference type="ARBA" id="ARBA00022984"/>
    </source>
</evidence>
<dbReference type="InterPro" id="IPR012338">
    <property type="entry name" value="Beta-lactam/transpept-like"/>
</dbReference>
<feature type="active site" description="Proton acceptor" evidence="7">
    <location>
        <position position="26"/>
    </location>
</feature>
<evidence type="ECO:0000256" key="2">
    <source>
        <dbReference type="ARBA" id="ARBA00022729"/>
    </source>
</evidence>
<dbReference type="InterPro" id="IPR018044">
    <property type="entry name" value="Peptidase_S11"/>
</dbReference>
<dbReference type="SUPFAM" id="SSF56601">
    <property type="entry name" value="beta-lactamase/transpeptidase-like"/>
    <property type="match status" value="1"/>
</dbReference>
<sequence>MIDQATRLPIFSKNATVRLAPASLTKLATCILLARASRERWDERVEVQPADLAGGSTMGLIAGESVSRRDILLGMLLPSGNDAAQLAARLVGPDWLEQMNGLCAELGMRRTRFRNPHGQDQRGQKSCARDLSLLAAAAFADPVIAAAAGLRRHLVNGRELLSTVEMLGEGGVRCGKTGSSLAAGACLAIQYRSSFICLLGSQVAFDHGYVVARTDRRYDDARRIMRALDALDAGNRS</sequence>
<evidence type="ECO:0000256" key="3">
    <source>
        <dbReference type="ARBA" id="ARBA00022801"/>
    </source>
</evidence>
<evidence type="ECO:0000256" key="1">
    <source>
        <dbReference type="ARBA" id="ARBA00007164"/>
    </source>
</evidence>
<evidence type="ECO:0000256" key="9">
    <source>
        <dbReference type="RuleBase" id="RU004016"/>
    </source>
</evidence>
<dbReference type="Gene3D" id="3.40.710.10">
    <property type="entry name" value="DD-peptidase/beta-lactamase superfamily"/>
    <property type="match status" value="1"/>
</dbReference>
<accession>A0A6J4T850</accession>
<dbReference type="Pfam" id="PF00768">
    <property type="entry name" value="Peptidase_S11"/>
    <property type="match status" value="1"/>
</dbReference>
<keyword evidence="2" id="KW-0732">Signal</keyword>
<dbReference type="GO" id="GO:0008800">
    <property type="term" value="F:beta-lactamase activity"/>
    <property type="evidence" value="ECO:0007669"/>
    <property type="project" value="InterPro"/>
</dbReference>
<feature type="active site" description="Acyl-ester intermediate" evidence="7">
    <location>
        <position position="23"/>
    </location>
</feature>
<dbReference type="GO" id="GO:0009002">
    <property type="term" value="F:serine-type D-Ala-D-Ala carboxypeptidase activity"/>
    <property type="evidence" value="ECO:0007669"/>
    <property type="project" value="UniProtKB-EC"/>
</dbReference>
<name>A0A6J4T850_9SPHN</name>
<protein>
    <submittedName>
        <fullName evidence="11">D-alanyl-D-alanine carboxypeptidase</fullName>
        <ecNumber evidence="11">3.4.16.4</ecNumber>
    </submittedName>
</protein>
<dbReference type="GO" id="GO:0046677">
    <property type="term" value="P:response to antibiotic"/>
    <property type="evidence" value="ECO:0007669"/>
    <property type="project" value="InterPro"/>
</dbReference>
<reference evidence="11" key="1">
    <citation type="submission" date="2020-02" db="EMBL/GenBank/DDBJ databases">
        <authorList>
            <person name="Meier V. D."/>
        </authorList>
    </citation>
    <scope>NUCLEOTIDE SEQUENCE</scope>
    <source>
        <strain evidence="11">AVDCRST_MAG31</strain>
    </source>
</reference>
<keyword evidence="3 11" id="KW-0378">Hydrolase</keyword>
<keyword evidence="5" id="KW-0573">Peptidoglycan synthesis</keyword>
<feature type="active site" evidence="7">
    <location>
        <position position="79"/>
    </location>
</feature>